<keyword evidence="3" id="KW-1185">Reference proteome</keyword>
<organism evidence="2 3">
    <name type="scientific">Caerostris darwini</name>
    <dbReference type="NCBI Taxonomy" id="1538125"/>
    <lineage>
        <taxon>Eukaryota</taxon>
        <taxon>Metazoa</taxon>
        <taxon>Ecdysozoa</taxon>
        <taxon>Arthropoda</taxon>
        <taxon>Chelicerata</taxon>
        <taxon>Arachnida</taxon>
        <taxon>Araneae</taxon>
        <taxon>Araneomorphae</taxon>
        <taxon>Entelegynae</taxon>
        <taxon>Araneoidea</taxon>
        <taxon>Araneidae</taxon>
        <taxon>Caerostris</taxon>
    </lineage>
</organism>
<dbReference type="EMBL" id="BPLQ01007220">
    <property type="protein sequence ID" value="GIY28800.1"/>
    <property type="molecule type" value="Genomic_DNA"/>
</dbReference>
<evidence type="ECO:0000313" key="2">
    <source>
        <dbReference type="EMBL" id="GIY28800.1"/>
    </source>
</evidence>
<dbReference type="Proteomes" id="UP001054837">
    <property type="component" value="Unassembled WGS sequence"/>
</dbReference>
<reference evidence="2 3" key="1">
    <citation type="submission" date="2021-06" db="EMBL/GenBank/DDBJ databases">
        <title>Caerostris darwini draft genome.</title>
        <authorList>
            <person name="Kono N."/>
            <person name="Arakawa K."/>
        </authorList>
    </citation>
    <scope>NUCLEOTIDE SEQUENCE [LARGE SCALE GENOMIC DNA]</scope>
</reference>
<comment type="caution">
    <text evidence="2">The sequence shown here is derived from an EMBL/GenBank/DDBJ whole genome shotgun (WGS) entry which is preliminary data.</text>
</comment>
<sequence>MDMIKENVSILQNIHCLMRIILIFFYSHNTEKSNPLKFVNHANGYLRTRKKLKSQVEGEQGAAKNSKNDFAKFVLLENFDRTSSNLPTSNLMNNEDSAKNESIINGTAELNAFSDTSVPITENKAFSCANEKNPTSISTCNSGNFQTGLNLLDLVNRFYRRPCTENNTHNKRKESVAKSKSATTQNKSISKSTKNKLKSISKKSSKCQNKKNLKLAKVSQFINKQNLSEYAQSEKCIENCKKESIDMKINSSNSSLHVEKAGESVTKKKSHLKNDGISNYSFKNSTVHSDKLNSIKNKTETEKTAVSESLPKLCDFSTPSKLITGERKITPDQNVNTGDSIFSRDVRNNRLSYLIRNFSLKYNQIIMKTGLDSKPNRTSMKCKTFTESDPNVTCVIENKYISTEKSPVLSTEERLESDLKNTLNCNNNILNKENSFKNVDQKCFNSFRDQFADPVDKDTSKMADSEACMAIDKCTNLIEDPKSTDILVQPLNDNSDLNSLCEDFKTIEELESGYSDHISDIFENIELQCVLQNVQKCNNFANLAVNEFCNFPEVKRLFVYLTTKYNFNSSTILVPKENFILRNETGSLMNCVKDYVNSILSQILSSKATQSRKLFSGSIIKFANRKMSIGEHSVITELFKKREYLELPPVIAKLGNLALLVIFHEYRKEESANFIKNP</sequence>
<feature type="compositionally biased region" description="Basic residues" evidence="1">
    <location>
        <begin position="193"/>
        <end position="205"/>
    </location>
</feature>
<name>A0AAV4S3T5_9ARAC</name>
<feature type="region of interest" description="Disordered" evidence="1">
    <location>
        <begin position="164"/>
        <end position="205"/>
    </location>
</feature>
<protein>
    <submittedName>
        <fullName evidence="2">Uncharacterized protein</fullName>
    </submittedName>
</protein>
<evidence type="ECO:0000256" key="1">
    <source>
        <dbReference type="SAM" id="MobiDB-lite"/>
    </source>
</evidence>
<proteinExistence type="predicted"/>
<gene>
    <name evidence="2" type="ORF">CDAR_529641</name>
</gene>
<accession>A0AAV4S3T5</accession>
<dbReference type="AlphaFoldDB" id="A0AAV4S3T5"/>
<evidence type="ECO:0000313" key="3">
    <source>
        <dbReference type="Proteomes" id="UP001054837"/>
    </source>
</evidence>